<dbReference type="eggNOG" id="ENOG502RXJ2">
    <property type="taxonomic scope" value="Eukaryota"/>
</dbReference>
<feature type="compositionally biased region" description="Polar residues" evidence="3">
    <location>
        <begin position="44"/>
        <end position="60"/>
    </location>
</feature>
<dbReference type="InterPro" id="IPR029302">
    <property type="entry name" value="IFT43"/>
</dbReference>
<evidence type="ECO:0000313" key="5">
    <source>
        <dbReference type="Proteomes" id="UP000007875"/>
    </source>
</evidence>
<dbReference type="GO" id="GO:0035721">
    <property type="term" value="P:intraciliary retrograde transport"/>
    <property type="evidence" value="ECO:0007669"/>
    <property type="project" value="TreeGrafter"/>
</dbReference>
<dbReference type="HOGENOM" id="CLU_1622681_0_0_1"/>
<dbReference type="InParanoid" id="H2YH52"/>
<protein>
    <recommendedName>
        <fullName evidence="6">Intraflagellar transport protein 43 homolog</fullName>
    </recommendedName>
</protein>
<feature type="compositionally biased region" description="Polar residues" evidence="3">
    <location>
        <begin position="26"/>
        <end position="36"/>
    </location>
</feature>
<dbReference type="GO" id="GO:0030991">
    <property type="term" value="C:intraciliary transport particle A"/>
    <property type="evidence" value="ECO:0007669"/>
    <property type="project" value="InterPro"/>
</dbReference>
<evidence type="ECO:0000256" key="1">
    <source>
        <dbReference type="ARBA" id="ARBA00007563"/>
    </source>
</evidence>
<dbReference type="PANTHER" id="PTHR33724:SF1">
    <property type="entry name" value="INTRAFLAGELLAR TRANSPORT PROTEIN 43 HOMOLOG"/>
    <property type="match status" value="1"/>
</dbReference>
<proteinExistence type="inferred from homology"/>
<evidence type="ECO:0000256" key="3">
    <source>
        <dbReference type="SAM" id="MobiDB-lite"/>
    </source>
</evidence>
<dbReference type="Proteomes" id="UP000007875">
    <property type="component" value="Unassembled WGS sequence"/>
</dbReference>
<comment type="similarity">
    <text evidence="1">Belongs to the IFT43 family.</text>
</comment>
<dbReference type="GeneTree" id="ENSGT00390000012060"/>
<dbReference type="AlphaFoldDB" id="H2YH52"/>
<dbReference type="STRING" id="51511.ENSCSAVP00000004651"/>
<evidence type="ECO:0000256" key="2">
    <source>
        <dbReference type="ARBA" id="ARBA00022794"/>
    </source>
</evidence>
<accession>H2YH52</accession>
<keyword evidence="2" id="KW-0970">Cilium biogenesis/degradation</keyword>
<dbReference type="Pfam" id="PF15305">
    <property type="entry name" value="IFT43"/>
    <property type="match status" value="1"/>
</dbReference>
<organism evidence="4 5">
    <name type="scientific">Ciona savignyi</name>
    <name type="common">Pacific transparent sea squirt</name>
    <dbReference type="NCBI Taxonomy" id="51511"/>
    <lineage>
        <taxon>Eukaryota</taxon>
        <taxon>Metazoa</taxon>
        <taxon>Chordata</taxon>
        <taxon>Tunicata</taxon>
        <taxon>Ascidiacea</taxon>
        <taxon>Phlebobranchia</taxon>
        <taxon>Cionidae</taxon>
        <taxon>Ciona</taxon>
    </lineage>
</organism>
<reference evidence="4" key="3">
    <citation type="submission" date="2025-09" db="UniProtKB">
        <authorList>
            <consortium name="Ensembl"/>
        </authorList>
    </citation>
    <scope>IDENTIFICATION</scope>
</reference>
<dbReference type="PANTHER" id="PTHR33724">
    <property type="entry name" value="INTRAFLAGELLAR TRANSPORT PROTEIN 43 HOMOLOG"/>
    <property type="match status" value="1"/>
</dbReference>
<keyword evidence="5" id="KW-1185">Reference proteome</keyword>
<dbReference type="OMA" id="CLGNAEE"/>
<name>H2YH52_CIOSA</name>
<evidence type="ECO:0000313" key="4">
    <source>
        <dbReference type="Ensembl" id="ENSCSAVP00000004651.1"/>
    </source>
</evidence>
<feature type="region of interest" description="Disordered" evidence="3">
    <location>
        <begin position="1"/>
        <end position="62"/>
    </location>
</feature>
<feature type="compositionally biased region" description="Basic residues" evidence="3">
    <location>
        <begin position="13"/>
        <end position="22"/>
    </location>
</feature>
<dbReference type="Ensembl" id="ENSCSAVT00000004718.1">
    <property type="protein sequence ID" value="ENSCSAVP00000004651.1"/>
    <property type="gene ID" value="ENSCSAVG00000002774.1"/>
</dbReference>
<evidence type="ECO:0008006" key="6">
    <source>
        <dbReference type="Google" id="ProtNLM"/>
    </source>
</evidence>
<dbReference type="GO" id="GO:0005929">
    <property type="term" value="C:cilium"/>
    <property type="evidence" value="ECO:0007669"/>
    <property type="project" value="TreeGrafter"/>
</dbReference>
<reference evidence="4" key="2">
    <citation type="submission" date="2025-08" db="UniProtKB">
        <authorList>
            <consortium name="Ensembl"/>
        </authorList>
    </citation>
    <scope>IDENTIFICATION</scope>
</reference>
<reference evidence="5" key="1">
    <citation type="submission" date="2003-08" db="EMBL/GenBank/DDBJ databases">
        <authorList>
            <person name="Birren B."/>
            <person name="Nusbaum C."/>
            <person name="Abebe A."/>
            <person name="Abouelleil A."/>
            <person name="Adekoya E."/>
            <person name="Ait-zahra M."/>
            <person name="Allen N."/>
            <person name="Allen T."/>
            <person name="An P."/>
            <person name="Anderson M."/>
            <person name="Anderson S."/>
            <person name="Arachchi H."/>
            <person name="Armbruster J."/>
            <person name="Bachantsang P."/>
            <person name="Baldwin J."/>
            <person name="Barry A."/>
            <person name="Bayul T."/>
            <person name="Blitshsteyn B."/>
            <person name="Bloom T."/>
            <person name="Blye J."/>
            <person name="Boguslavskiy L."/>
            <person name="Borowsky M."/>
            <person name="Boukhgalter B."/>
            <person name="Brunache A."/>
            <person name="Butler J."/>
            <person name="Calixte N."/>
            <person name="Calvo S."/>
            <person name="Camarata J."/>
            <person name="Campo K."/>
            <person name="Chang J."/>
            <person name="Cheshatsang Y."/>
            <person name="Citroen M."/>
            <person name="Collymore A."/>
            <person name="Considine T."/>
            <person name="Cook A."/>
            <person name="Cooke P."/>
            <person name="Corum B."/>
            <person name="Cuomo C."/>
            <person name="David R."/>
            <person name="Dawoe T."/>
            <person name="Degray S."/>
            <person name="Dodge S."/>
            <person name="Dooley K."/>
            <person name="Dorje P."/>
            <person name="Dorjee K."/>
            <person name="Dorris L."/>
            <person name="Duffey N."/>
            <person name="Dupes A."/>
            <person name="Elkins T."/>
            <person name="Engels R."/>
            <person name="Erickson J."/>
            <person name="Farina A."/>
            <person name="Faro S."/>
            <person name="Ferreira P."/>
            <person name="Fischer H."/>
            <person name="Fitzgerald M."/>
            <person name="Foley K."/>
            <person name="Gage D."/>
            <person name="Galagan J."/>
            <person name="Gearin G."/>
            <person name="Gnerre S."/>
            <person name="Gnirke A."/>
            <person name="Goyette A."/>
            <person name="Graham J."/>
            <person name="Grandbois E."/>
            <person name="Gyaltsen K."/>
            <person name="Hafez N."/>
            <person name="Hagopian D."/>
            <person name="Hagos B."/>
            <person name="Hall J."/>
            <person name="Hatcher B."/>
            <person name="Heller A."/>
            <person name="Higgins H."/>
            <person name="Honan T."/>
            <person name="Horn A."/>
            <person name="Houde N."/>
            <person name="Hughes L."/>
            <person name="Hulme W."/>
            <person name="Husby E."/>
            <person name="Iliev I."/>
            <person name="Jaffe D."/>
            <person name="Jones C."/>
            <person name="Kamal M."/>
            <person name="Kamat A."/>
            <person name="Kamvysselis M."/>
            <person name="Karlsson E."/>
            <person name="Kells C."/>
            <person name="Kieu A."/>
            <person name="Kisner P."/>
            <person name="Kodira C."/>
            <person name="Kulbokas E."/>
            <person name="Labutti K."/>
            <person name="Lama D."/>
            <person name="Landers T."/>
            <person name="Leger J."/>
            <person name="Levine S."/>
            <person name="Lewis D."/>
            <person name="Lewis T."/>
            <person name="Lindblad-toh K."/>
            <person name="Liu X."/>
            <person name="Lokyitsang T."/>
            <person name="Lokyitsang Y."/>
            <person name="Lucien O."/>
            <person name="Lui A."/>
            <person name="Ma L.J."/>
            <person name="Mabbitt R."/>
            <person name="Macdonald J."/>
            <person name="Maclean C."/>
            <person name="Major J."/>
            <person name="Manning J."/>
            <person name="Marabella R."/>
            <person name="Maru K."/>
            <person name="Matthews C."/>
            <person name="Mauceli E."/>
            <person name="Mccarthy M."/>
            <person name="Mcdonough S."/>
            <person name="Mcghee T."/>
            <person name="Meldrim J."/>
            <person name="Meneus L."/>
            <person name="Mesirov J."/>
            <person name="Mihalev A."/>
            <person name="Mihova T."/>
            <person name="Mikkelsen T."/>
            <person name="Mlenga V."/>
            <person name="Moru K."/>
            <person name="Mozes J."/>
            <person name="Mulrain L."/>
            <person name="Munson G."/>
            <person name="Naylor J."/>
            <person name="Newes C."/>
            <person name="Nguyen C."/>
            <person name="Nguyen N."/>
            <person name="Nguyen T."/>
            <person name="Nicol R."/>
            <person name="Nielsen C."/>
            <person name="Nizzari M."/>
            <person name="Norbu C."/>
            <person name="Norbu N."/>
            <person name="O'donnell P."/>
            <person name="Okoawo O."/>
            <person name="O'leary S."/>
            <person name="Omotosho B."/>
            <person name="O'neill K."/>
            <person name="Osman S."/>
            <person name="Parker S."/>
            <person name="Perrin D."/>
            <person name="Phunkhang P."/>
            <person name="Piqani B."/>
            <person name="Purcell S."/>
            <person name="Rachupka T."/>
            <person name="Ramasamy U."/>
            <person name="Rameau R."/>
            <person name="Ray V."/>
            <person name="Raymond C."/>
            <person name="Retta R."/>
            <person name="Richardson S."/>
            <person name="Rise C."/>
            <person name="Rodriguez J."/>
            <person name="Rogers J."/>
            <person name="Rogov P."/>
            <person name="Rutman M."/>
            <person name="Schupbach R."/>
            <person name="Seaman C."/>
            <person name="Settipalli S."/>
            <person name="Sharpe T."/>
            <person name="Sheridan J."/>
            <person name="Sherpa N."/>
            <person name="Shi J."/>
            <person name="Smirnov S."/>
            <person name="Smith C."/>
            <person name="Sougnez C."/>
            <person name="Spencer B."/>
            <person name="Stalker J."/>
            <person name="Stange-thomann N."/>
            <person name="Stavropoulos S."/>
            <person name="Stetson K."/>
            <person name="Stone C."/>
            <person name="Stone S."/>
            <person name="Stubbs M."/>
            <person name="Talamas J."/>
            <person name="Tchuinga P."/>
            <person name="Tenzing P."/>
            <person name="Tesfaye S."/>
            <person name="Theodore J."/>
            <person name="Thoulutsang Y."/>
            <person name="Topham K."/>
            <person name="Towey S."/>
            <person name="Tsamla T."/>
            <person name="Tsomo N."/>
            <person name="Vallee D."/>
            <person name="Vassiliev H."/>
            <person name="Venkataraman V."/>
            <person name="Vinson J."/>
            <person name="Vo A."/>
            <person name="Wade C."/>
            <person name="Wang S."/>
            <person name="Wangchuk T."/>
            <person name="Wangdi T."/>
            <person name="Whittaker C."/>
            <person name="Wilkinson J."/>
            <person name="Wu Y."/>
            <person name="Wyman D."/>
            <person name="Yadav S."/>
            <person name="Yang S."/>
            <person name="Yang X."/>
            <person name="Yeager S."/>
            <person name="Yee E."/>
            <person name="Young G."/>
            <person name="Zainoun J."/>
            <person name="Zembeck L."/>
            <person name="Zimmer A."/>
            <person name="Zody M."/>
            <person name="Lander E."/>
        </authorList>
    </citation>
    <scope>NUCLEOTIDE SEQUENCE [LARGE SCALE GENOMIC DNA]</scope>
</reference>
<sequence>MDADLGFDESSKSRPKKGRRARASPQDVTASQSNESFEAAPATQAPQKSSRPSRRQTGWDTSAAEVFDSRLLRTEAESPEDLQVIPDLETLHDDDMEEEIAAPPTAVMATMATFKELDSDLMNRSAFRTLDGDIDLKILTKHLVSEVEVQEERDVVWEWEKIFA</sequence>